<accession>A0ABR7EVG6</accession>
<feature type="transmembrane region" description="Helical" evidence="7">
    <location>
        <begin position="93"/>
        <end position="113"/>
    </location>
</feature>
<evidence type="ECO:0000313" key="9">
    <source>
        <dbReference type="Proteomes" id="UP000647235"/>
    </source>
</evidence>
<dbReference type="Proteomes" id="UP000647235">
    <property type="component" value="Unassembled WGS sequence"/>
</dbReference>
<evidence type="ECO:0000313" key="8">
    <source>
        <dbReference type="EMBL" id="MBC5665341.1"/>
    </source>
</evidence>
<dbReference type="PANTHER" id="PTHR42770">
    <property type="entry name" value="AMINO ACID TRANSPORTER-RELATED"/>
    <property type="match status" value="1"/>
</dbReference>
<comment type="caution">
    <text evidence="8">The sequence shown here is derived from an EMBL/GenBank/DDBJ whole genome shotgun (WGS) entry which is preliminary data.</text>
</comment>
<comment type="subcellular location">
    <subcellularLocation>
        <location evidence="1">Cell membrane</location>
        <topology evidence="1">Multi-pass membrane protein</topology>
    </subcellularLocation>
</comment>
<keyword evidence="9" id="KW-1185">Reference proteome</keyword>
<feature type="transmembrane region" description="Helical" evidence="7">
    <location>
        <begin position="198"/>
        <end position="222"/>
    </location>
</feature>
<reference evidence="8 9" key="1">
    <citation type="submission" date="2020-08" db="EMBL/GenBank/DDBJ databases">
        <title>Genome public.</title>
        <authorList>
            <person name="Liu C."/>
            <person name="Sun Q."/>
        </authorList>
    </citation>
    <scope>NUCLEOTIDE SEQUENCE [LARGE SCALE GENOMIC DNA]</scope>
    <source>
        <strain evidence="8 9">NSJ-36</strain>
    </source>
</reference>
<feature type="transmembrane region" description="Helical" evidence="7">
    <location>
        <begin position="33"/>
        <end position="53"/>
    </location>
</feature>
<sequence length="471" mass="50912">MGTTKKIKFGELVLMNVSAIYGIRWIAKSTADSFGLGLAGIPSWVIFMFLCFVPQALMCAELAAAYTSDGSLGEWVKIAFGTKYGFLISWLNWTAKLFWFASFLTFLAINLSYMLGNPDLANSKMFVLILSLVVIWVLSFFSMKGMSFGKFFTNVGSLGSTIPTILMIGMAFLAVVVLKKAPSASTYTVASMTPKLNGNSLVAISGIIFAYTGAEISATYVTEIENPKKNFPKAIITAATLICILYVLGSVAITSILPTSEIQASTGILDCLTRACDLLGIPHIFVQIVAAGITLSVIGALILYIGFPIKILFGNTEKGIFPEKLTNTNEHGIPEKAIILQAVIISVLLAAVALLPGVDTIYNVLVTMTALTSLFPYVLLYLAYIKIKKQKKEEEGLYVMTKSRSLGVAIGWIELVVCVASIAASAFPVMGNMHDNIVYEIEMIGGGLLVLLSGLYLWKRSGLKNKVEPIE</sequence>
<dbReference type="Pfam" id="PF13520">
    <property type="entry name" value="AA_permease_2"/>
    <property type="match status" value="1"/>
</dbReference>
<dbReference type="PANTHER" id="PTHR42770:SF15">
    <property type="entry name" value="GLUTAMATE_GAMMA-AMINOBUTYRATE ANTIPORTER-RELATED"/>
    <property type="match status" value="1"/>
</dbReference>
<evidence type="ECO:0000256" key="4">
    <source>
        <dbReference type="ARBA" id="ARBA00022692"/>
    </source>
</evidence>
<protein>
    <submittedName>
        <fullName evidence="8">Amino acid permease</fullName>
    </submittedName>
</protein>
<feature type="transmembrane region" description="Helical" evidence="7">
    <location>
        <begin position="234"/>
        <end position="257"/>
    </location>
</feature>
<feature type="transmembrane region" description="Helical" evidence="7">
    <location>
        <begin position="337"/>
        <end position="355"/>
    </location>
</feature>
<gene>
    <name evidence="8" type="ORF">H8S07_08625</name>
</gene>
<feature type="transmembrane region" description="Helical" evidence="7">
    <location>
        <begin position="406"/>
        <end position="431"/>
    </location>
</feature>
<dbReference type="PIRSF" id="PIRSF006060">
    <property type="entry name" value="AA_transporter"/>
    <property type="match status" value="1"/>
</dbReference>
<keyword evidence="3" id="KW-1003">Cell membrane</keyword>
<keyword evidence="5 7" id="KW-1133">Transmembrane helix</keyword>
<evidence type="ECO:0000256" key="5">
    <source>
        <dbReference type="ARBA" id="ARBA00022989"/>
    </source>
</evidence>
<feature type="transmembrane region" description="Helical" evidence="7">
    <location>
        <begin position="284"/>
        <end position="307"/>
    </location>
</feature>
<keyword evidence="6 7" id="KW-0472">Membrane</keyword>
<dbReference type="RefSeq" id="WP_186855870.1">
    <property type="nucleotide sequence ID" value="NZ_JACOOY010000009.1"/>
</dbReference>
<evidence type="ECO:0000256" key="1">
    <source>
        <dbReference type="ARBA" id="ARBA00004651"/>
    </source>
</evidence>
<feature type="transmembrane region" description="Helical" evidence="7">
    <location>
        <begin position="437"/>
        <end position="458"/>
    </location>
</feature>
<evidence type="ECO:0000256" key="3">
    <source>
        <dbReference type="ARBA" id="ARBA00022475"/>
    </source>
</evidence>
<name>A0ABR7EVG6_9FIRM</name>
<dbReference type="Gene3D" id="1.20.1740.10">
    <property type="entry name" value="Amino acid/polyamine transporter I"/>
    <property type="match status" value="1"/>
</dbReference>
<dbReference type="EMBL" id="JACOOY010000009">
    <property type="protein sequence ID" value="MBC5665341.1"/>
    <property type="molecule type" value="Genomic_DNA"/>
</dbReference>
<feature type="transmembrane region" description="Helical" evidence="7">
    <location>
        <begin position="125"/>
        <end position="143"/>
    </location>
</feature>
<feature type="transmembrane region" description="Helical" evidence="7">
    <location>
        <begin position="155"/>
        <end position="178"/>
    </location>
</feature>
<dbReference type="InterPro" id="IPR050367">
    <property type="entry name" value="APC_superfamily"/>
</dbReference>
<organism evidence="8 9">
    <name type="scientific">Dorea hominis</name>
    <dbReference type="NCBI Taxonomy" id="2763040"/>
    <lineage>
        <taxon>Bacteria</taxon>
        <taxon>Bacillati</taxon>
        <taxon>Bacillota</taxon>
        <taxon>Clostridia</taxon>
        <taxon>Lachnospirales</taxon>
        <taxon>Lachnospiraceae</taxon>
        <taxon>Dorea</taxon>
    </lineage>
</organism>
<evidence type="ECO:0000256" key="7">
    <source>
        <dbReference type="SAM" id="Phobius"/>
    </source>
</evidence>
<evidence type="ECO:0000256" key="2">
    <source>
        <dbReference type="ARBA" id="ARBA00022448"/>
    </source>
</evidence>
<proteinExistence type="predicted"/>
<keyword evidence="2" id="KW-0813">Transport</keyword>
<evidence type="ECO:0000256" key="6">
    <source>
        <dbReference type="ARBA" id="ARBA00023136"/>
    </source>
</evidence>
<feature type="transmembrane region" description="Helical" evidence="7">
    <location>
        <begin position="361"/>
        <end position="385"/>
    </location>
</feature>
<keyword evidence="4 7" id="KW-0812">Transmembrane</keyword>
<dbReference type="InterPro" id="IPR002293">
    <property type="entry name" value="AA/rel_permease1"/>
</dbReference>